<feature type="region of interest" description="Disordered" evidence="2">
    <location>
        <begin position="1"/>
        <end position="22"/>
    </location>
</feature>
<dbReference type="InterPro" id="IPR035965">
    <property type="entry name" value="PAS-like_dom_sf"/>
</dbReference>
<dbReference type="InterPro" id="IPR013655">
    <property type="entry name" value="PAS_fold_3"/>
</dbReference>
<dbReference type="CDD" id="cd01949">
    <property type="entry name" value="GGDEF"/>
    <property type="match status" value="1"/>
</dbReference>
<dbReference type="SUPFAM" id="SSF55073">
    <property type="entry name" value="Nucleotide cyclase"/>
    <property type="match status" value="1"/>
</dbReference>
<protein>
    <submittedName>
        <fullName evidence="5">Diguanylate cyclase</fullName>
        <ecNumber evidence="5">2.7.7.65</ecNumber>
    </submittedName>
</protein>
<dbReference type="InterPro" id="IPR000014">
    <property type="entry name" value="PAS"/>
</dbReference>
<comment type="caution">
    <text evidence="5">The sequence shown here is derived from an EMBL/GenBank/DDBJ whole genome shotgun (WGS) entry which is preliminary data.</text>
</comment>
<evidence type="ECO:0000256" key="1">
    <source>
        <dbReference type="SAM" id="Coils"/>
    </source>
</evidence>
<feature type="coiled-coil region" evidence="1">
    <location>
        <begin position="177"/>
        <end position="204"/>
    </location>
</feature>
<sequence>MMPSSFSAVPLPSGNAGHPHDSLLPEHLQALLALSLTPEPSHERHVEAHLDAGCRLLGMTTAILGHAESSRYEIMAAVNPPAGREVGGECPLEETWCSSVIAQAACVAHRHISAEEDTRAHAAYSCMPFESYVAAPLWSEGRLTGTLCFGDETPRQQDFTASERALVETLATALGQLLDVQRAKERTRSELDNLRLAYQKMEGLFSHCSLPMALMDFHGHWTRMNPAFSRLLGMEPKELTCSALEDISHPQDMLTCRQALSAMRTGDISEYRQPHRYLGRHGQMIDVMLELKVIDSRAGIILSQHEDISERRAHEASLTKLRHQLETRSPAAGRLPGSTLDKLMPFELIEQQLDNEIARSARHGQPLCILILSVDDLEDYTREYGHVAGERPLQQVASILRNASRKSDLLCMREDNSLMAILTSTDASGAIILAERVRHAAAELSGLDRPITCSVGLTGYHPAPDTMRLANRLELMDRAQQALKKAQRQGCNRVRFLDPDPVMPLDAGTLTTLPPKPAGTD</sequence>
<dbReference type="InterPro" id="IPR052155">
    <property type="entry name" value="Biofilm_reg_signaling"/>
</dbReference>
<dbReference type="Pfam" id="PF00990">
    <property type="entry name" value="GGDEF"/>
    <property type="match status" value="1"/>
</dbReference>
<gene>
    <name evidence="5" type="ORF">V6243_08565</name>
</gene>
<keyword evidence="1" id="KW-0175">Coiled coil</keyword>
<evidence type="ECO:0000313" key="5">
    <source>
        <dbReference type="EMBL" id="MEL0616888.1"/>
    </source>
</evidence>
<feature type="domain" description="GGDEF" evidence="4">
    <location>
        <begin position="365"/>
        <end position="499"/>
    </location>
</feature>
<evidence type="ECO:0000259" key="3">
    <source>
        <dbReference type="PROSITE" id="PS50112"/>
    </source>
</evidence>
<proteinExistence type="predicted"/>
<dbReference type="RefSeq" id="WP_341542362.1">
    <property type="nucleotide sequence ID" value="NZ_JBAKAP010000007.1"/>
</dbReference>
<dbReference type="InterPro" id="IPR029787">
    <property type="entry name" value="Nucleotide_cyclase"/>
</dbReference>
<dbReference type="InterPro" id="IPR029016">
    <property type="entry name" value="GAF-like_dom_sf"/>
</dbReference>
<dbReference type="NCBIfam" id="TIGR00229">
    <property type="entry name" value="sensory_box"/>
    <property type="match status" value="1"/>
</dbReference>
<keyword evidence="5" id="KW-0808">Transferase</keyword>
<dbReference type="SUPFAM" id="SSF55785">
    <property type="entry name" value="PYP-like sensor domain (PAS domain)"/>
    <property type="match status" value="1"/>
</dbReference>
<dbReference type="Gene3D" id="3.30.70.270">
    <property type="match status" value="1"/>
</dbReference>
<evidence type="ECO:0000259" key="4">
    <source>
        <dbReference type="PROSITE" id="PS50887"/>
    </source>
</evidence>
<dbReference type="SMART" id="SM00091">
    <property type="entry name" value="PAS"/>
    <property type="match status" value="1"/>
</dbReference>
<dbReference type="Pfam" id="PF08447">
    <property type="entry name" value="PAS_3"/>
    <property type="match status" value="1"/>
</dbReference>
<dbReference type="Gene3D" id="3.30.450.40">
    <property type="match status" value="1"/>
</dbReference>
<dbReference type="SMART" id="SM00065">
    <property type="entry name" value="GAF"/>
    <property type="match status" value="1"/>
</dbReference>
<name>A0ABU9GGI7_COBMA</name>
<dbReference type="InterPro" id="IPR003018">
    <property type="entry name" value="GAF"/>
</dbReference>
<dbReference type="InterPro" id="IPR043128">
    <property type="entry name" value="Rev_trsase/Diguanyl_cyclase"/>
</dbReference>
<dbReference type="Gene3D" id="3.30.450.20">
    <property type="entry name" value="PAS domain"/>
    <property type="match status" value="1"/>
</dbReference>
<dbReference type="PANTHER" id="PTHR44757">
    <property type="entry name" value="DIGUANYLATE CYCLASE DGCP"/>
    <property type="match status" value="1"/>
</dbReference>
<dbReference type="PROSITE" id="PS50887">
    <property type="entry name" value="GGDEF"/>
    <property type="match status" value="1"/>
</dbReference>
<feature type="domain" description="PAS" evidence="3">
    <location>
        <begin position="197"/>
        <end position="267"/>
    </location>
</feature>
<dbReference type="NCBIfam" id="TIGR00254">
    <property type="entry name" value="GGDEF"/>
    <property type="match status" value="1"/>
</dbReference>
<dbReference type="PANTHER" id="PTHR44757:SF2">
    <property type="entry name" value="BIOFILM ARCHITECTURE MAINTENANCE PROTEIN MBAA"/>
    <property type="match status" value="1"/>
</dbReference>
<reference evidence="5 6" key="1">
    <citation type="submission" date="2024-02" db="EMBL/GenBank/DDBJ databases">
        <title>Bacteria isolated from the canopy kelp, Nereocystis luetkeana.</title>
        <authorList>
            <person name="Pfister C.A."/>
            <person name="Younker I.T."/>
            <person name="Light S.H."/>
        </authorList>
    </citation>
    <scope>NUCLEOTIDE SEQUENCE [LARGE SCALE GENOMIC DNA]</scope>
    <source>
        <strain evidence="5 6">TI.5.07</strain>
    </source>
</reference>
<dbReference type="InterPro" id="IPR000160">
    <property type="entry name" value="GGDEF_dom"/>
</dbReference>
<dbReference type="Proteomes" id="UP001378242">
    <property type="component" value="Unassembled WGS sequence"/>
</dbReference>
<keyword evidence="6" id="KW-1185">Reference proteome</keyword>
<evidence type="ECO:0000313" key="6">
    <source>
        <dbReference type="Proteomes" id="UP001378242"/>
    </source>
</evidence>
<dbReference type="SMART" id="SM00267">
    <property type="entry name" value="GGDEF"/>
    <property type="match status" value="1"/>
</dbReference>
<accession>A0ABU9GGI7</accession>
<dbReference type="PROSITE" id="PS50112">
    <property type="entry name" value="PAS"/>
    <property type="match status" value="1"/>
</dbReference>
<dbReference type="CDD" id="cd00130">
    <property type="entry name" value="PAS"/>
    <property type="match status" value="1"/>
</dbReference>
<organism evidence="5 6">
    <name type="scientific">Cobetia marina</name>
    <name type="common">Deleya marina</name>
    <dbReference type="NCBI Taxonomy" id="28258"/>
    <lineage>
        <taxon>Bacteria</taxon>
        <taxon>Pseudomonadati</taxon>
        <taxon>Pseudomonadota</taxon>
        <taxon>Gammaproteobacteria</taxon>
        <taxon>Oceanospirillales</taxon>
        <taxon>Halomonadaceae</taxon>
        <taxon>Cobetia</taxon>
    </lineage>
</organism>
<dbReference type="EMBL" id="JBAKAP010000007">
    <property type="protein sequence ID" value="MEL0616888.1"/>
    <property type="molecule type" value="Genomic_DNA"/>
</dbReference>
<evidence type="ECO:0000256" key="2">
    <source>
        <dbReference type="SAM" id="MobiDB-lite"/>
    </source>
</evidence>
<dbReference type="Pfam" id="PF13185">
    <property type="entry name" value="GAF_2"/>
    <property type="match status" value="1"/>
</dbReference>
<dbReference type="SUPFAM" id="SSF55781">
    <property type="entry name" value="GAF domain-like"/>
    <property type="match status" value="1"/>
</dbReference>
<dbReference type="GO" id="GO:0052621">
    <property type="term" value="F:diguanylate cyclase activity"/>
    <property type="evidence" value="ECO:0007669"/>
    <property type="project" value="UniProtKB-EC"/>
</dbReference>
<dbReference type="EC" id="2.7.7.65" evidence="5"/>
<keyword evidence="5" id="KW-0548">Nucleotidyltransferase</keyword>